<evidence type="ECO:0000256" key="3">
    <source>
        <dbReference type="ARBA" id="ARBA00022490"/>
    </source>
</evidence>
<dbReference type="EC" id="2.3.1.180" evidence="14"/>
<evidence type="ECO:0000256" key="12">
    <source>
        <dbReference type="ARBA" id="ARBA00052467"/>
    </source>
</evidence>
<feature type="active site" evidence="14">
    <location>
        <position position="119"/>
    </location>
</feature>
<dbReference type="InterPro" id="IPR016039">
    <property type="entry name" value="Thiolase-like"/>
</dbReference>
<comment type="similarity">
    <text evidence="2 14">Belongs to the thiolase-like superfamily. FabH family.</text>
</comment>
<dbReference type="UniPathway" id="UPA00094"/>
<evidence type="ECO:0000256" key="6">
    <source>
        <dbReference type="ARBA" id="ARBA00022832"/>
    </source>
</evidence>
<dbReference type="GO" id="GO:0044550">
    <property type="term" value="P:secondary metabolite biosynthetic process"/>
    <property type="evidence" value="ECO:0007669"/>
    <property type="project" value="TreeGrafter"/>
</dbReference>
<comment type="catalytic activity">
    <reaction evidence="11">
        <text>(2S)-2-methylbutanoyl-CoA + malonyl-[ACP] + H(+) = (4S)-4-methyl-3-oxohexanoyl-[ACP] + CO2 + CoA</text>
        <dbReference type="Rhea" id="RHEA:42276"/>
        <dbReference type="Rhea" id="RHEA-COMP:9623"/>
        <dbReference type="Rhea" id="RHEA-COMP:17148"/>
        <dbReference type="ChEBI" id="CHEBI:15378"/>
        <dbReference type="ChEBI" id="CHEBI:16526"/>
        <dbReference type="ChEBI" id="CHEBI:57287"/>
        <dbReference type="ChEBI" id="CHEBI:78449"/>
        <dbReference type="ChEBI" id="CHEBI:88166"/>
        <dbReference type="ChEBI" id="CHEBI:167462"/>
        <dbReference type="EC" id="2.3.1.300"/>
    </reaction>
    <physiologicalReaction direction="left-to-right" evidence="11">
        <dbReference type="Rhea" id="RHEA:42277"/>
    </physiologicalReaction>
</comment>
<dbReference type="SUPFAM" id="SSF53901">
    <property type="entry name" value="Thiolase-like"/>
    <property type="match status" value="1"/>
</dbReference>
<comment type="catalytic activity">
    <reaction evidence="12">
        <text>2-methylpropanoyl-CoA + malonyl-[ACP] + H(+) = 4-methyl-3-oxopentanoyl-[ACP] + CO2 + CoA</text>
        <dbReference type="Rhea" id="RHEA:42268"/>
        <dbReference type="Rhea" id="RHEA-COMP:9623"/>
        <dbReference type="Rhea" id="RHEA-COMP:9940"/>
        <dbReference type="ChEBI" id="CHEBI:15378"/>
        <dbReference type="ChEBI" id="CHEBI:16526"/>
        <dbReference type="ChEBI" id="CHEBI:57287"/>
        <dbReference type="ChEBI" id="CHEBI:57338"/>
        <dbReference type="ChEBI" id="CHEBI:78449"/>
        <dbReference type="ChEBI" id="CHEBI:78820"/>
        <dbReference type="EC" id="2.3.1.300"/>
    </reaction>
    <physiologicalReaction direction="left-to-right" evidence="12">
        <dbReference type="Rhea" id="RHEA:42269"/>
    </physiologicalReaction>
</comment>
<dbReference type="NCBIfam" id="TIGR00747">
    <property type="entry name" value="fabH"/>
    <property type="match status" value="1"/>
</dbReference>
<feature type="domain" description="Beta-ketoacyl-[acyl-carrier-protein] synthase III C-terminal" evidence="16">
    <location>
        <begin position="239"/>
        <end position="328"/>
    </location>
</feature>
<feature type="domain" description="Beta-ketoacyl-[acyl-carrier-protein] synthase III N-terminal" evidence="17">
    <location>
        <begin position="113"/>
        <end position="191"/>
    </location>
</feature>
<evidence type="ECO:0000256" key="5">
    <source>
        <dbReference type="ARBA" id="ARBA00022679"/>
    </source>
</evidence>
<evidence type="ECO:0000259" key="17">
    <source>
        <dbReference type="Pfam" id="PF08545"/>
    </source>
</evidence>
<dbReference type="GO" id="GO:0006633">
    <property type="term" value="P:fatty acid biosynthetic process"/>
    <property type="evidence" value="ECO:0007669"/>
    <property type="project" value="UniProtKB-UniRule"/>
</dbReference>
<dbReference type="HAMAP" id="MF_01815">
    <property type="entry name" value="FabH"/>
    <property type="match status" value="1"/>
</dbReference>
<comment type="subcellular location">
    <subcellularLocation>
        <location evidence="14">Cytoplasm</location>
    </subcellularLocation>
</comment>
<evidence type="ECO:0000256" key="1">
    <source>
        <dbReference type="ARBA" id="ARBA00005194"/>
    </source>
</evidence>
<dbReference type="FunFam" id="3.40.47.10:FF:000004">
    <property type="entry name" value="3-oxoacyl-[acyl-carrier-protein] synthase 3"/>
    <property type="match status" value="1"/>
</dbReference>
<evidence type="ECO:0000256" key="15">
    <source>
        <dbReference type="SAM" id="MobiDB-lite"/>
    </source>
</evidence>
<evidence type="ECO:0000256" key="4">
    <source>
        <dbReference type="ARBA" id="ARBA00022516"/>
    </source>
</evidence>
<evidence type="ECO:0000256" key="13">
    <source>
        <dbReference type="ARBA" id="ARBA00052985"/>
    </source>
</evidence>
<dbReference type="NCBIfam" id="NF006829">
    <property type="entry name" value="PRK09352.1"/>
    <property type="match status" value="1"/>
</dbReference>
<comment type="catalytic activity">
    <reaction evidence="13">
        <text>3-methylbutanoyl-CoA + malonyl-[ACP] + H(+) = 5-methyl-3-oxohexanoyl-[ACP] + CO2 + CoA</text>
        <dbReference type="Rhea" id="RHEA:42272"/>
        <dbReference type="Rhea" id="RHEA-COMP:9623"/>
        <dbReference type="Rhea" id="RHEA-COMP:9941"/>
        <dbReference type="ChEBI" id="CHEBI:15378"/>
        <dbReference type="ChEBI" id="CHEBI:16526"/>
        <dbReference type="ChEBI" id="CHEBI:57287"/>
        <dbReference type="ChEBI" id="CHEBI:57345"/>
        <dbReference type="ChEBI" id="CHEBI:78449"/>
        <dbReference type="ChEBI" id="CHEBI:78822"/>
        <dbReference type="EC" id="2.3.1.300"/>
    </reaction>
    <physiologicalReaction direction="left-to-right" evidence="13">
        <dbReference type="Rhea" id="RHEA:42273"/>
    </physiologicalReaction>
</comment>
<dbReference type="EMBL" id="PGTM01000024">
    <property type="protein sequence ID" value="PJF36924.1"/>
    <property type="molecule type" value="Genomic_DNA"/>
</dbReference>
<evidence type="ECO:0000313" key="18">
    <source>
        <dbReference type="EMBL" id="PJF36924.1"/>
    </source>
</evidence>
<dbReference type="GO" id="GO:0005737">
    <property type="term" value="C:cytoplasm"/>
    <property type="evidence" value="ECO:0007669"/>
    <property type="project" value="UniProtKB-SubCell"/>
</dbReference>
<keyword evidence="5 14" id="KW-0808">Transferase</keyword>
<keyword evidence="9 14" id="KW-0012">Acyltransferase</keyword>
<proteinExistence type="inferred from homology"/>
<gene>
    <name evidence="14" type="primary">fabH</name>
    <name evidence="18" type="ORF">CUN49_02970</name>
</gene>
<keyword evidence="8 14" id="KW-0275">Fatty acid biosynthesis</keyword>
<keyword evidence="4 14" id="KW-0444">Lipid biosynthesis</keyword>
<dbReference type="AlphaFoldDB" id="A0A2M8PH98"/>
<name>A0A2M8PH98_9CHLR</name>
<dbReference type="InterPro" id="IPR013747">
    <property type="entry name" value="ACP_syn_III_C"/>
</dbReference>
<sequence length="402" mass="43650">MWQTRPTRYAHLTGWGMRVPERVVTNAELEAVVETTDDWIRTRTGIQERRIANERETVTQMGFEAARAALDRADVLPSAIDLIVVATSTPEDIYPSSASKIQNLLGATQAGAFDLSAACSGFVYGLNMAAQAIRSGSINTALVIGSEVNSRVLDWNDRSTCVLFGDGAGAVVLEGSDQPGGFMDAVLGSDGSGAELLGIPTVGTPSLPEGRQMHKIHMDGREVFRFAVHIITESVREVLDKVGLSLADVDLIVPHQANQRILSAAARNLNVSEALFYSNVHRYGNTSAASIPIALYEAEREGRLKPNDNVVLVGFGGGLTWAAAALQWQSVDTKAPKGLAYRLSQGRRELQYITAFWRARALKTYRRLEAALRGSPAKHANLHEVKPAKAKPKPENAPREKR</sequence>
<accession>A0A2M8PH98</accession>
<evidence type="ECO:0000256" key="11">
    <source>
        <dbReference type="ARBA" id="ARBA00052407"/>
    </source>
</evidence>
<comment type="caution">
    <text evidence="18">The sequence shown here is derived from an EMBL/GenBank/DDBJ whole genome shotgun (WGS) entry which is preliminary data.</text>
</comment>
<protein>
    <recommendedName>
        <fullName evidence="14">Beta-ketoacyl-[acyl-carrier-protein] synthase III</fullName>
        <shortName evidence="14">Beta-ketoacyl-ACP synthase III</shortName>
        <shortName evidence="14">KAS III</shortName>
        <ecNumber evidence="14">2.3.1.180</ecNumber>
    </recommendedName>
    <alternativeName>
        <fullName evidence="14">3-oxoacyl-[acyl-carrier-protein] synthase 3</fullName>
    </alternativeName>
    <alternativeName>
        <fullName evidence="14">3-oxoacyl-[acyl-carrier-protein] synthase III</fullName>
    </alternativeName>
</protein>
<dbReference type="PANTHER" id="PTHR34069">
    <property type="entry name" value="3-OXOACYL-[ACYL-CARRIER-PROTEIN] SYNTHASE 3"/>
    <property type="match status" value="1"/>
</dbReference>
<evidence type="ECO:0000259" key="16">
    <source>
        <dbReference type="Pfam" id="PF08541"/>
    </source>
</evidence>
<comment type="function">
    <text evidence="14">Catalyzes the condensation reaction of fatty acid synthesis by the addition to an acyl acceptor of two carbons from malonyl-ACP. Catalyzes the first condensation reaction which initiates fatty acid synthesis and may therefore play a role in governing the total rate of fatty acid production. Possesses both acetoacetyl-ACP synthase and acetyl transacylase activities. Its substrate specificity determines the biosynthesis of branched-chain and/or straight-chain of fatty acids.</text>
</comment>
<keyword evidence="6 14" id="KW-0276">Fatty acid metabolism</keyword>
<organism evidence="18 19">
    <name type="scientific">Candidatus Thermofonsia Clade 1 bacterium</name>
    <dbReference type="NCBI Taxonomy" id="2364210"/>
    <lineage>
        <taxon>Bacteria</taxon>
        <taxon>Bacillati</taxon>
        <taxon>Chloroflexota</taxon>
        <taxon>Candidatus Thermofontia</taxon>
        <taxon>Candidatus Thermofonsia Clade 1</taxon>
    </lineage>
</organism>
<feature type="active site" evidence="14">
    <location>
        <position position="285"/>
    </location>
</feature>
<dbReference type="Pfam" id="PF08545">
    <property type="entry name" value="ACP_syn_III"/>
    <property type="match status" value="1"/>
</dbReference>
<feature type="region of interest" description="Disordered" evidence="15">
    <location>
        <begin position="376"/>
        <end position="402"/>
    </location>
</feature>
<dbReference type="InterPro" id="IPR004655">
    <property type="entry name" value="FabH"/>
</dbReference>
<keyword evidence="7 14" id="KW-0443">Lipid metabolism</keyword>
<keyword evidence="14" id="KW-0511">Multifunctional enzyme</keyword>
<feature type="active site" evidence="14">
    <location>
        <position position="255"/>
    </location>
</feature>
<keyword evidence="3 14" id="KW-0963">Cytoplasm</keyword>
<feature type="region of interest" description="ACP-binding" evidence="14">
    <location>
        <begin position="256"/>
        <end position="260"/>
    </location>
</feature>
<evidence type="ECO:0000256" key="14">
    <source>
        <dbReference type="HAMAP-Rule" id="MF_01815"/>
    </source>
</evidence>
<evidence type="ECO:0000256" key="9">
    <source>
        <dbReference type="ARBA" id="ARBA00023315"/>
    </source>
</evidence>
<dbReference type="GO" id="GO:0033818">
    <property type="term" value="F:beta-ketoacyl-acyl-carrier-protein synthase III activity"/>
    <property type="evidence" value="ECO:0007669"/>
    <property type="project" value="UniProtKB-UniRule"/>
</dbReference>
<comment type="domain">
    <text evidence="14">The last Arg residue of the ACP-binding site is essential for the weak association between ACP/AcpP and FabH.</text>
</comment>
<evidence type="ECO:0000256" key="10">
    <source>
        <dbReference type="ARBA" id="ARBA00051096"/>
    </source>
</evidence>
<dbReference type="CDD" id="cd00830">
    <property type="entry name" value="KAS_III"/>
    <property type="match status" value="1"/>
</dbReference>
<evidence type="ECO:0000313" key="19">
    <source>
        <dbReference type="Proteomes" id="UP000229681"/>
    </source>
</evidence>
<comment type="pathway">
    <text evidence="1 14">Lipid metabolism; fatty acid biosynthesis.</text>
</comment>
<dbReference type="Proteomes" id="UP000229681">
    <property type="component" value="Unassembled WGS sequence"/>
</dbReference>
<comment type="subunit">
    <text evidence="14">Homodimer.</text>
</comment>
<dbReference type="InterPro" id="IPR013751">
    <property type="entry name" value="ACP_syn_III_N"/>
</dbReference>
<evidence type="ECO:0000256" key="7">
    <source>
        <dbReference type="ARBA" id="ARBA00023098"/>
    </source>
</evidence>
<evidence type="ECO:0000256" key="2">
    <source>
        <dbReference type="ARBA" id="ARBA00008642"/>
    </source>
</evidence>
<dbReference type="PANTHER" id="PTHR34069:SF2">
    <property type="entry name" value="BETA-KETOACYL-[ACYL-CARRIER-PROTEIN] SYNTHASE III"/>
    <property type="match status" value="1"/>
</dbReference>
<evidence type="ECO:0000256" key="8">
    <source>
        <dbReference type="ARBA" id="ARBA00023160"/>
    </source>
</evidence>
<dbReference type="Pfam" id="PF08541">
    <property type="entry name" value="ACP_syn_III_C"/>
    <property type="match status" value="1"/>
</dbReference>
<dbReference type="Gene3D" id="3.40.47.10">
    <property type="match status" value="1"/>
</dbReference>
<comment type="catalytic activity">
    <reaction evidence="10">
        <text>malonyl-[ACP] + acetyl-CoA + H(+) = 3-oxobutanoyl-[ACP] + CO2 + CoA</text>
        <dbReference type="Rhea" id="RHEA:12080"/>
        <dbReference type="Rhea" id="RHEA-COMP:9623"/>
        <dbReference type="Rhea" id="RHEA-COMP:9625"/>
        <dbReference type="ChEBI" id="CHEBI:15378"/>
        <dbReference type="ChEBI" id="CHEBI:16526"/>
        <dbReference type="ChEBI" id="CHEBI:57287"/>
        <dbReference type="ChEBI" id="CHEBI:57288"/>
        <dbReference type="ChEBI" id="CHEBI:78449"/>
        <dbReference type="ChEBI" id="CHEBI:78450"/>
        <dbReference type="EC" id="2.3.1.180"/>
    </reaction>
    <physiologicalReaction direction="left-to-right" evidence="10">
        <dbReference type="Rhea" id="RHEA:12081"/>
    </physiologicalReaction>
</comment>
<reference evidence="18 19" key="1">
    <citation type="submission" date="2017-11" db="EMBL/GenBank/DDBJ databases">
        <title>Evolution of Phototrophy in the Chloroflexi Phylum Driven by Horizontal Gene Transfer.</title>
        <authorList>
            <person name="Ward L.M."/>
            <person name="Hemp J."/>
            <person name="Shih P.M."/>
            <person name="Mcglynn S.E."/>
            <person name="Fischer W."/>
        </authorList>
    </citation>
    <scope>NUCLEOTIDE SEQUENCE [LARGE SCALE GENOMIC DNA]</scope>
    <source>
        <strain evidence="18">JP3_13</strain>
    </source>
</reference>
<feature type="compositionally biased region" description="Basic and acidic residues" evidence="15">
    <location>
        <begin position="381"/>
        <end position="402"/>
    </location>
</feature>
<dbReference type="GO" id="GO:0004315">
    <property type="term" value="F:3-oxoacyl-[acyl-carrier-protein] synthase activity"/>
    <property type="evidence" value="ECO:0007669"/>
    <property type="project" value="InterPro"/>
</dbReference>